<accession>A0A3B6PSZ7</accession>
<sequence>MTCTQHTQKRGRLTHAAAEATMPDWTSLPYDNVCNIGDCLLSNNDIDDYMALRAVCHGWRSATKDYPEKWDYADPHYFKPSKWALLDLCDDLITLVNIDTGRFLRKSIPLLRGFFFVGATCGGLILLGESTKPHQACVLNPFTGSIAHLKASIPDVGVRAVAMTTKPLMVFVSTKNCDILWADQNNKYFEQFWTNYPYKPTCMVSLAENVYVTGLCGSIHSLTVVDDVVGEQRHKCSSLTISMETIVPSIGDTSHQRLIEDGRYYLVESGGDLLLVAKPLYFTLDQPVVRRVDIKKKVLEPVSSIGKHAIFVSHAKCLFVNADKFQGILGGCIYFIEPMVTRGNFEPSKVTIFNVADRRIMVEWDTLEGCFRPFTPAQVFTDYCRSIHYSELYHMMASEWGYSDDVFESDEDSSSELDDESSSSELGDESSDDEPGD</sequence>
<keyword evidence="5" id="KW-1185">Reference proteome</keyword>
<dbReference type="PANTHER" id="PTHR33165:SF30">
    <property type="entry name" value="DUF295 DOMAIN-CONTAINING PROTEIN"/>
    <property type="match status" value="1"/>
</dbReference>
<dbReference type="OrthoDB" id="642536at2759"/>
<dbReference type="Gramene" id="TraesMAC6B03G03633160.1">
    <property type="protein sequence ID" value="TraesMAC6B03G03633160.1.CDS1"/>
    <property type="gene ID" value="TraesMAC6B03G03633160"/>
</dbReference>
<keyword evidence="2" id="KW-0812">Transmembrane</keyword>
<dbReference type="Gramene" id="TraesROB_scaffold_105800_01G000200.1">
    <property type="protein sequence ID" value="TraesROB_scaffold_105800_01G000200.1"/>
    <property type="gene ID" value="TraesROB_scaffold_105800_01G000200"/>
</dbReference>
<evidence type="ECO:0000259" key="3">
    <source>
        <dbReference type="Pfam" id="PF03478"/>
    </source>
</evidence>
<evidence type="ECO:0000313" key="5">
    <source>
        <dbReference type="Proteomes" id="UP000019116"/>
    </source>
</evidence>
<evidence type="ECO:0000256" key="2">
    <source>
        <dbReference type="SAM" id="Phobius"/>
    </source>
</evidence>
<dbReference type="Gramene" id="TraesCS6B03G1251400.1">
    <property type="protein sequence ID" value="TraesCS6B03G1251400.1.CDS1"/>
    <property type="gene ID" value="TraesCS6B03G1251400"/>
</dbReference>
<dbReference type="Gramene" id="TraesCS6B02G450800.1">
    <property type="protein sequence ID" value="TraesCS6B02G450800.1.cds1"/>
    <property type="gene ID" value="TraesCS6B02G450800"/>
</dbReference>
<keyword evidence="2" id="KW-0472">Membrane</keyword>
<dbReference type="OMA" id="HMMASEW"/>
<dbReference type="Gramene" id="TraesCLE_scaffold_088119_01G000200.1">
    <property type="protein sequence ID" value="TraesCLE_scaffold_088119_01G000200.1"/>
    <property type="gene ID" value="TraesCLE_scaffold_088119_01G000200"/>
</dbReference>
<dbReference type="Pfam" id="PF03478">
    <property type="entry name" value="Beta-prop_KIB1-4"/>
    <property type="match status" value="1"/>
</dbReference>
<dbReference type="AlphaFoldDB" id="A0A3B6PSZ7"/>
<dbReference type="InterPro" id="IPR005174">
    <property type="entry name" value="KIB1-4_b-propeller"/>
</dbReference>
<reference evidence="4" key="1">
    <citation type="submission" date="2018-08" db="EMBL/GenBank/DDBJ databases">
        <authorList>
            <person name="Rossello M."/>
        </authorList>
    </citation>
    <scope>NUCLEOTIDE SEQUENCE [LARGE SCALE GENOMIC DNA]</scope>
    <source>
        <strain evidence="4">cv. Chinese Spring</strain>
    </source>
</reference>
<feature type="transmembrane region" description="Helical" evidence="2">
    <location>
        <begin position="110"/>
        <end position="128"/>
    </location>
</feature>
<dbReference type="Gramene" id="TraesARI6B03G03595780.1">
    <property type="protein sequence ID" value="TraesARI6B03G03595780.1.CDS1"/>
    <property type="gene ID" value="TraesARI6B03G03595780"/>
</dbReference>
<evidence type="ECO:0000313" key="4">
    <source>
        <dbReference type="EnsemblPlants" id="TraesCS6B02G450800.1.cds1"/>
    </source>
</evidence>
<feature type="region of interest" description="Disordered" evidence="1">
    <location>
        <begin position="407"/>
        <end position="437"/>
    </location>
</feature>
<dbReference type="Gramene" id="TraesJUL6B03G03665600.1">
    <property type="protein sequence ID" value="TraesJUL6B03G03665600.1.CDS1"/>
    <property type="gene ID" value="TraesJUL6B03G03665600"/>
</dbReference>
<proteinExistence type="predicted"/>
<dbReference type="PANTHER" id="PTHR33165">
    <property type="entry name" value="F-BOX DOMAIN CONTAINING PROTEIN-LIKE-RELATED"/>
    <property type="match status" value="1"/>
</dbReference>
<dbReference type="Proteomes" id="UP000019116">
    <property type="component" value="Chromosome 6B"/>
</dbReference>
<dbReference type="Gramene" id="TraesCAD_scaffold_090520_01G000100.1">
    <property type="protein sequence ID" value="TraesCAD_scaffold_090520_01G000100.1"/>
    <property type="gene ID" value="TraesCAD_scaffold_090520_01G000100"/>
</dbReference>
<reference evidence="4" key="2">
    <citation type="submission" date="2018-10" db="UniProtKB">
        <authorList>
            <consortium name="EnsemblPlants"/>
        </authorList>
    </citation>
    <scope>IDENTIFICATION</scope>
</reference>
<dbReference type="Gramene" id="TraesSYM6B03G03577480.1">
    <property type="protein sequence ID" value="TraesSYM6B03G03577480.1.CDS1"/>
    <property type="gene ID" value="TraesSYM6B03G03577480"/>
</dbReference>
<evidence type="ECO:0000256" key="1">
    <source>
        <dbReference type="SAM" id="MobiDB-lite"/>
    </source>
</evidence>
<dbReference type="SUPFAM" id="SSF81383">
    <property type="entry name" value="F-box domain"/>
    <property type="match status" value="1"/>
</dbReference>
<dbReference type="InterPro" id="IPR036047">
    <property type="entry name" value="F-box-like_dom_sf"/>
</dbReference>
<keyword evidence="2" id="KW-1133">Transmembrane helix</keyword>
<protein>
    <recommendedName>
        <fullName evidence="3">KIB1-4 beta-propeller domain-containing protein</fullName>
    </recommendedName>
</protein>
<organism evidence="4">
    <name type="scientific">Triticum aestivum</name>
    <name type="common">Wheat</name>
    <dbReference type="NCBI Taxonomy" id="4565"/>
    <lineage>
        <taxon>Eukaryota</taxon>
        <taxon>Viridiplantae</taxon>
        <taxon>Streptophyta</taxon>
        <taxon>Embryophyta</taxon>
        <taxon>Tracheophyta</taxon>
        <taxon>Spermatophyta</taxon>
        <taxon>Magnoliopsida</taxon>
        <taxon>Liliopsida</taxon>
        <taxon>Poales</taxon>
        <taxon>Poaceae</taxon>
        <taxon>BOP clade</taxon>
        <taxon>Pooideae</taxon>
        <taxon>Triticodae</taxon>
        <taxon>Triticeae</taxon>
        <taxon>Triticinae</taxon>
        <taxon>Triticum</taxon>
    </lineage>
</organism>
<feature type="domain" description="KIB1-4 beta-propeller" evidence="3">
    <location>
        <begin position="98"/>
        <end position="354"/>
    </location>
</feature>
<dbReference type="EnsemblPlants" id="TraesCS6B02G450800.1">
    <property type="protein sequence ID" value="TraesCS6B02G450800.1.cds1"/>
    <property type="gene ID" value="TraesCS6B02G450800"/>
</dbReference>
<name>A0A3B6PSZ7_WHEAT</name>
<dbReference type="Gramene" id="TraesNOR6B03G03672650.1">
    <property type="protein sequence ID" value="TraesNOR6B03G03672650.1.CDS1"/>
    <property type="gene ID" value="TraesNOR6B03G03672650"/>
</dbReference>
<dbReference type="Gramene" id="TraesSTA6B03G03623620.1">
    <property type="protein sequence ID" value="TraesSTA6B03G03623620.1.CDS1"/>
    <property type="gene ID" value="TraesSTA6B03G03623620"/>
</dbReference>
<dbReference type="Gramene" id="TraesPARA_EIv1.0_2115260.1">
    <property type="protein sequence ID" value="TraesPARA_EIv1.0_2115260.1.CDS1"/>
    <property type="gene ID" value="TraesPARA_EIv1.0_2115260"/>
</dbReference>